<keyword evidence="9 10" id="KW-0927">Auxin signaling pathway</keyword>
<evidence type="ECO:0000313" key="14">
    <source>
        <dbReference type="Proteomes" id="UP000015105"/>
    </source>
</evidence>
<dbReference type="FunFam" id="3.10.20.90:FF:000225">
    <property type="entry name" value="Auxin-responsive protein"/>
    <property type="match status" value="1"/>
</dbReference>
<dbReference type="Gene3D" id="3.10.20.90">
    <property type="entry name" value="Phosphatidylinositol 3-kinase Catalytic Subunit, Chain A, domain 1"/>
    <property type="match status" value="1"/>
</dbReference>
<evidence type="ECO:0000256" key="2">
    <source>
        <dbReference type="ARBA" id="ARBA00004123"/>
    </source>
</evidence>
<dbReference type="Gramene" id="AET3Gv20662800.4">
    <property type="protein sequence ID" value="AET3Gv20662800.4"/>
    <property type="gene ID" value="AET3Gv20662800"/>
</dbReference>
<evidence type="ECO:0000256" key="10">
    <source>
        <dbReference type="RuleBase" id="RU004549"/>
    </source>
</evidence>
<feature type="region of interest" description="Disordered" evidence="11">
    <location>
        <begin position="61"/>
        <end position="96"/>
    </location>
</feature>
<feature type="compositionally biased region" description="Low complexity" evidence="11">
    <location>
        <begin position="158"/>
        <end position="173"/>
    </location>
</feature>
<dbReference type="PANTHER" id="PTHR31734">
    <property type="entry name" value="AUXIN-RESPONSIVE PROTEIN IAA17"/>
    <property type="match status" value="1"/>
</dbReference>
<dbReference type="Proteomes" id="UP000015105">
    <property type="component" value="Chromosome 3D"/>
</dbReference>
<reference evidence="13" key="5">
    <citation type="journal article" date="2021" name="G3 (Bethesda)">
        <title>Aegilops tauschii genome assembly Aet v5.0 features greater sequence contiguity and improved annotation.</title>
        <authorList>
            <person name="Wang L."/>
            <person name="Zhu T."/>
            <person name="Rodriguez J.C."/>
            <person name="Deal K.R."/>
            <person name="Dubcovsky J."/>
            <person name="McGuire P.E."/>
            <person name="Lux T."/>
            <person name="Spannagl M."/>
            <person name="Mayer K.F.X."/>
            <person name="Baldrich P."/>
            <person name="Meyers B.C."/>
            <person name="Huo N."/>
            <person name="Gu Y.Q."/>
            <person name="Zhou H."/>
            <person name="Devos K.M."/>
            <person name="Bennetzen J.L."/>
            <person name="Unver T."/>
            <person name="Budak H."/>
            <person name="Gulick P.J."/>
            <person name="Galiba G."/>
            <person name="Kalapos B."/>
            <person name="Nelson D.R."/>
            <person name="Li P."/>
            <person name="You F.M."/>
            <person name="Luo M.C."/>
            <person name="Dvorak J."/>
        </authorList>
    </citation>
    <scope>NUCLEOTIDE SEQUENCE [LARGE SCALE GENOMIC DNA]</scope>
    <source>
        <strain evidence="13">cv. AL8/78</strain>
    </source>
</reference>
<evidence type="ECO:0000256" key="1">
    <source>
        <dbReference type="ARBA" id="ARBA00002159"/>
    </source>
</evidence>
<dbReference type="Gramene" id="AET3Gv20662800.5">
    <property type="protein sequence ID" value="AET3Gv20662800.5"/>
    <property type="gene ID" value="AET3Gv20662800"/>
</dbReference>
<dbReference type="PANTHER" id="PTHR31734:SF2">
    <property type="entry name" value="AUXIN-RESPONSIVE PROTEIN IAA26"/>
    <property type="match status" value="1"/>
</dbReference>
<comment type="subcellular location">
    <subcellularLocation>
        <location evidence="2 10">Nucleus</location>
    </subcellularLocation>
</comment>
<dbReference type="EnsemblPlants" id="AET3Gv20662800.5">
    <property type="protein sequence ID" value="AET3Gv20662800.5"/>
    <property type="gene ID" value="AET3Gv20662800"/>
</dbReference>
<keyword evidence="7 10" id="KW-0804">Transcription</keyword>
<keyword evidence="14" id="KW-1185">Reference proteome</keyword>
<dbReference type="PROSITE" id="PS51745">
    <property type="entry name" value="PB1"/>
    <property type="match status" value="1"/>
</dbReference>
<evidence type="ECO:0000313" key="13">
    <source>
        <dbReference type="EnsemblPlants" id="AET3Gv20662800.4"/>
    </source>
</evidence>
<accession>A0A453FFT2</accession>
<dbReference type="InterPro" id="IPR053793">
    <property type="entry name" value="PB1-like"/>
</dbReference>
<evidence type="ECO:0000256" key="8">
    <source>
        <dbReference type="ARBA" id="ARBA00023242"/>
    </source>
</evidence>
<dbReference type="AlphaFoldDB" id="A0A453FFT2"/>
<evidence type="ECO:0000256" key="11">
    <source>
        <dbReference type="SAM" id="MobiDB-lite"/>
    </source>
</evidence>
<keyword evidence="5 10" id="KW-0678">Repressor</keyword>
<feature type="compositionally biased region" description="Basic and acidic residues" evidence="11">
    <location>
        <begin position="1"/>
        <end position="11"/>
    </location>
</feature>
<feature type="domain" description="PB1" evidence="12">
    <location>
        <begin position="213"/>
        <end position="317"/>
    </location>
</feature>
<evidence type="ECO:0000256" key="5">
    <source>
        <dbReference type="ARBA" id="ARBA00022491"/>
    </source>
</evidence>
<comment type="function">
    <text evidence="1 10">Aux/IAA proteins are short-lived transcriptional factors that function as repressors of early auxin response genes at low auxin concentrations.</text>
</comment>
<keyword evidence="8 10" id="KW-0539">Nucleus</keyword>
<reference evidence="14" key="1">
    <citation type="journal article" date="2014" name="Science">
        <title>Ancient hybridizations among the ancestral genomes of bread wheat.</title>
        <authorList>
            <consortium name="International Wheat Genome Sequencing Consortium,"/>
            <person name="Marcussen T."/>
            <person name="Sandve S.R."/>
            <person name="Heier L."/>
            <person name="Spannagl M."/>
            <person name="Pfeifer M."/>
            <person name="Jakobsen K.S."/>
            <person name="Wulff B.B."/>
            <person name="Steuernagel B."/>
            <person name="Mayer K.F."/>
            <person name="Olsen O.A."/>
        </authorList>
    </citation>
    <scope>NUCLEOTIDE SEQUENCE [LARGE SCALE GENOMIC DNA]</scope>
    <source>
        <strain evidence="14">cv. AL8/78</strain>
    </source>
</reference>
<reference evidence="13" key="4">
    <citation type="submission" date="2019-03" db="UniProtKB">
        <authorList>
            <consortium name="EnsemblPlants"/>
        </authorList>
    </citation>
    <scope>IDENTIFICATION</scope>
</reference>
<evidence type="ECO:0000256" key="7">
    <source>
        <dbReference type="ARBA" id="ARBA00023163"/>
    </source>
</evidence>
<dbReference type="EnsemblPlants" id="AET3Gv20662800.4">
    <property type="protein sequence ID" value="AET3Gv20662800.4"/>
    <property type="gene ID" value="AET3Gv20662800"/>
</dbReference>
<evidence type="ECO:0000256" key="3">
    <source>
        <dbReference type="ARBA" id="ARBA00006728"/>
    </source>
</evidence>
<reference evidence="14" key="2">
    <citation type="journal article" date="2017" name="Nat. Plants">
        <title>The Aegilops tauschii genome reveals multiple impacts of transposons.</title>
        <authorList>
            <person name="Zhao G."/>
            <person name="Zou C."/>
            <person name="Li K."/>
            <person name="Wang K."/>
            <person name="Li T."/>
            <person name="Gao L."/>
            <person name="Zhang X."/>
            <person name="Wang H."/>
            <person name="Yang Z."/>
            <person name="Liu X."/>
            <person name="Jiang W."/>
            <person name="Mao L."/>
            <person name="Kong X."/>
            <person name="Jiao Y."/>
            <person name="Jia J."/>
        </authorList>
    </citation>
    <scope>NUCLEOTIDE SEQUENCE [LARGE SCALE GENOMIC DNA]</scope>
    <source>
        <strain evidence="14">cv. AL8/78</strain>
    </source>
</reference>
<evidence type="ECO:0000256" key="4">
    <source>
        <dbReference type="ARBA" id="ARBA00011726"/>
    </source>
</evidence>
<comment type="subunit">
    <text evidence="4 10">Homodimers and heterodimers.</text>
</comment>
<name>A0A453FFT2_AEGTS</name>
<dbReference type="STRING" id="200361.A0A453FFT2"/>
<evidence type="ECO:0000256" key="9">
    <source>
        <dbReference type="ARBA" id="ARBA00023294"/>
    </source>
</evidence>
<feature type="compositionally biased region" description="Pro residues" evidence="11">
    <location>
        <begin position="140"/>
        <end position="152"/>
    </location>
</feature>
<dbReference type="Pfam" id="PF02309">
    <property type="entry name" value="AUX_IAA"/>
    <property type="match status" value="1"/>
</dbReference>
<keyword evidence="6 10" id="KW-0805">Transcription regulation</keyword>
<dbReference type="GO" id="GO:0006355">
    <property type="term" value="P:regulation of DNA-templated transcription"/>
    <property type="evidence" value="ECO:0007669"/>
    <property type="project" value="InterPro"/>
</dbReference>
<dbReference type="InterPro" id="IPR033389">
    <property type="entry name" value="AUX/IAA_dom"/>
</dbReference>
<sequence length="350" mass="38075">MEESSMKREAMPRLLDLIPDEKEWSLRGGAPRQGRSKNTGFGSDEDEKLELKLGLPGLVQEEPAASSREKRVHQESPALSLGYPPKHSTATTGAKRGFLDTVEAKAQGYEKEQARAAACGKELAVEENTAAVGERKKGCCPPPPPAHAPPATPARNIGNRPQARGRGAAAPVVGWPPIRSFRRNLASTSASKQPPEPQIGEADAKAVLDCKKSPLVKINMDGIPIGRKVDLAACDSYERLSLAVKDLFHGFLQVQRDPSKVERTQQGADEKIFSQLLDGSGEYTLVYEDGEGDRMLVGDVPWNVFVSTAKRLRVLRSSELSHGLVSGSCTFLLICADIRYMFRLPKLSHS</sequence>
<dbReference type="GO" id="GO:0009734">
    <property type="term" value="P:auxin-activated signaling pathway"/>
    <property type="evidence" value="ECO:0007669"/>
    <property type="project" value="UniProtKB-UniRule"/>
</dbReference>
<dbReference type="InterPro" id="IPR003311">
    <property type="entry name" value="AUX_IAA"/>
</dbReference>
<dbReference type="SUPFAM" id="SSF54277">
    <property type="entry name" value="CAD &amp; PB1 domains"/>
    <property type="match status" value="1"/>
</dbReference>
<comment type="similarity">
    <text evidence="3 10">Belongs to the Aux/IAA family.</text>
</comment>
<proteinExistence type="inferred from homology"/>
<evidence type="ECO:0000259" key="12">
    <source>
        <dbReference type="PROSITE" id="PS51745"/>
    </source>
</evidence>
<reference evidence="13" key="3">
    <citation type="journal article" date="2017" name="Nature">
        <title>Genome sequence of the progenitor of the wheat D genome Aegilops tauschii.</title>
        <authorList>
            <person name="Luo M.C."/>
            <person name="Gu Y.Q."/>
            <person name="Puiu D."/>
            <person name="Wang H."/>
            <person name="Twardziok S.O."/>
            <person name="Deal K.R."/>
            <person name="Huo N."/>
            <person name="Zhu T."/>
            <person name="Wang L."/>
            <person name="Wang Y."/>
            <person name="McGuire P.E."/>
            <person name="Liu S."/>
            <person name="Long H."/>
            <person name="Ramasamy R.K."/>
            <person name="Rodriguez J.C."/>
            <person name="Van S.L."/>
            <person name="Yuan L."/>
            <person name="Wang Z."/>
            <person name="Xia Z."/>
            <person name="Xiao L."/>
            <person name="Anderson O.D."/>
            <person name="Ouyang S."/>
            <person name="Liang Y."/>
            <person name="Zimin A.V."/>
            <person name="Pertea G."/>
            <person name="Qi P."/>
            <person name="Bennetzen J.L."/>
            <person name="Dai X."/>
            <person name="Dawson M.W."/>
            <person name="Muller H.G."/>
            <person name="Kugler K."/>
            <person name="Rivarola-Duarte L."/>
            <person name="Spannagl M."/>
            <person name="Mayer K.F.X."/>
            <person name="Lu F.H."/>
            <person name="Bevan M.W."/>
            <person name="Leroy P."/>
            <person name="Li P."/>
            <person name="You F.M."/>
            <person name="Sun Q."/>
            <person name="Liu Z."/>
            <person name="Lyons E."/>
            <person name="Wicker T."/>
            <person name="Salzberg S.L."/>
            <person name="Devos K.M."/>
            <person name="Dvorak J."/>
        </authorList>
    </citation>
    <scope>NUCLEOTIDE SEQUENCE [LARGE SCALE GENOMIC DNA]</scope>
    <source>
        <strain evidence="13">cv. AL8/78</strain>
    </source>
</reference>
<organism evidence="13 14">
    <name type="scientific">Aegilops tauschii subsp. strangulata</name>
    <name type="common">Goatgrass</name>
    <dbReference type="NCBI Taxonomy" id="200361"/>
    <lineage>
        <taxon>Eukaryota</taxon>
        <taxon>Viridiplantae</taxon>
        <taxon>Streptophyta</taxon>
        <taxon>Embryophyta</taxon>
        <taxon>Tracheophyta</taxon>
        <taxon>Spermatophyta</taxon>
        <taxon>Magnoliopsida</taxon>
        <taxon>Liliopsida</taxon>
        <taxon>Poales</taxon>
        <taxon>Poaceae</taxon>
        <taxon>BOP clade</taxon>
        <taxon>Pooideae</taxon>
        <taxon>Triticodae</taxon>
        <taxon>Triticeae</taxon>
        <taxon>Triticinae</taxon>
        <taxon>Aegilops</taxon>
    </lineage>
</organism>
<feature type="region of interest" description="Disordered" evidence="11">
    <location>
        <begin position="135"/>
        <end position="173"/>
    </location>
</feature>
<evidence type="ECO:0000256" key="6">
    <source>
        <dbReference type="ARBA" id="ARBA00023015"/>
    </source>
</evidence>
<dbReference type="GO" id="GO:0005634">
    <property type="term" value="C:nucleus"/>
    <property type="evidence" value="ECO:0007669"/>
    <property type="project" value="UniProtKB-SubCell"/>
</dbReference>
<feature type="region of interest" description="Disordered" evidence="11">
    <location>
        <begin position="1"/>
        <end position="49"/>
    </location>
</feature>
<protein>
    <recommendedName>
        <fullName evidence="10">Auxin-responsive protein</fullName>
    </recommendedName>
</protein>